<dbReference type="SUPFAM" id="SSF52540">
    <property type="entry name" value="P-loop containing nucleoside triphosphate hydrolases"/>
    <property type="match status" value="1"/>
</dbReference>
<dbReference type="GO" id="GO:0004527">
    <property type="term" value="F:exonuclease activity"/>
    <property type="evidence" value="ECO:0007669"/>
    <property type="project" value="UniProtKB-KW"/>
</dbReference>
<dbReference type="Proteomes" id="UP000199077">
    <property type="component" value="Chromosome I"/>
</dbReference>
<comment type="similarity">
    <text evidence="1">Belongs to the SMC family. SbcC subfamily.</text>
</comment>
<evidence type="ECO:0000256" key="3">
    <source>
        <dbReference type="ARBA" id="ARBA00013368"/>
    </source>
</evidence>
<dbReference type="EMBL" id="LT629711">
    <property type="protein sequence ID" value="SDO93847.1"/>
    <property type="molecule type" value="Genomic_DNA"/>
</dbReference>
<dbReference type="OrthoDB" id="9795626at2"/>
<evidence type="ECO:0000313" key="8">
    <source>
        <dbReference type="Proteomes" id="UP000199077"/>
    </source>
</evidence>
<dbReference type="STRING" id="443156.SAMN04489867_0982"/>
<dbReference type="InterPro" id="IPR027417">
    <property type="entry name" value="P-loop_NTPase"/>
</dbReference>
<sequence length="1032" mass="108461">MRLHHLSVTAFGPFAGTVEVDLDAAASSGLFLIRGATGAGKTSLLDAVAFALYADVPGARSKKQLHSDHAERGSVPSVTLELTAGGRRFRIQRSPEFLRPKSRGKGETKVQARAVLWERRGSDWVPLSTRHDEIADVVKDVLGMGLEQFSKVVLLPQGDFAAFLRATPEERRSLLERLFDVSAFSGVEDWFATQRKETAAVVAEQRAALNADLAVLADVLADAPDLEGGTREWGALPLEELPRALEAARSALDTGSIARLAAVDATRLADEAATTAHAVASETAARRLRARAAHQALATLAAEQDARDEQGARIAAADRAASVAGDLKALDRVSAALAAAGRGVAATAPDVARWALDGHSTAAVERVVTELEAGGRELATAQRVHGGLRDRERMLAALETELAATTRRLAATEQRLAASDVELRAAIASRTTSEQAAARVDGLTVRLDGARTALAARRRLDTSHQQRADLLAGLSLQRTTAQDLRDAYQDRRQARLDAIAGELASRLEDDQPCPVCGASDHPRPASSADVVTADEVSAAEVRWQAAADKVAVTERSVAVLESTIAQLRAQLEDGPAELGDLEAAVAQADHELTEAAALAGALDDAAAAVVTLQGAVEALTATLASDQQAQATLGSRLHDGAQDLASLRAELVRALAEHAERCPCTETGIRRASTPSPDAHLDPDRLATVVADHARAVAAAQAHATAVAELDRAERDATMVRAATDVSFREAGFEDPETARAAFLPAAELARLREAVAAHDEAGVVARTTLAEPDLEAAMRSPEVDVGELAAARDAAHAAHAAAVAADTLVRRTMAGLDRVRGSITLRSAQIAKAEAHHQVIRELADSVAGTSTSNELRMRLSAFVLAARLEKVAALANERLSGMGEGRYQLRHTDDLAARGARSGLGLEVLDLWTGQARATTSLSGGESFMASLALALGLADAVREESGGFDLQTLFVDEGFGTLDDESLEQVMTVLDGLREGGRAVGVVSHVAELRTRIPNQVVVRKTERGSSVQLTSGSAAGTDESVPAA</sequence>
<protein>
    <recommendedName>
        <fullName evidence="3">Nuclease SbcCD subunit C</fullName>
    </recommendedName>
</protein>
<dbReference type="InterPro" id="IPR038729">
    <property type="entry name" value="Rad50/SbcC_AAA"/>
</dbReference>
<keyword evidence="7" id="KW-0269">Exonuclease</keyword>
<dbReference type="RefSeq" id="WP_091782263.1">
    <property type="nucleotide sequence ID" value="NZ_LT629711.1"/>
</dbReference>
<keyword evidence="8" id="KW-1185">Reference proteome</keyword>
<dbReference type="AlphaFoldDB" id="A0A1H0NM77"/>
<dbReference type="PANTHER" id="PTHR32114:SF2">
    <property type="entry name" value="ABC TRANSPORTER ABCH.3"/>
    <property type="match status" value="1"/>
</dbReference>
<dbReference type="GO" id="GO:0006302">
    <property type="term" value="P:double-strand break repair"/>
    <property type="evidence" value="ECO:0007669"/>
    <property type="project" value="InterPro"/>
</dbReference>
<feature type="region of interest" description="Disordered" evidence="5">
    <location>
        <begin position="1011"/>
        <end position="1032"/>
    </location>
</feature>
<evidence type="ECO:0000256" key="2">
    <source>
        <dbReference type="ARBA" id="ARBA00011322"/>
    </source>
</evidence>
<dbReference type="Pfam" id="PF13476">
    <property type="entry name" value="AAA_23"/>
    <property type="match status" value="1"/>
</dbReference>
<keyword evidence="7" id="KW-0378">Hydrolase</keyword>
<evidence type="ECO:0000313" key="7">
    <source>
        <dbReference type="EMBL" id="SDO93847.1"/>
    </source>
</evidence>
<name>A0A1H0NM77_9MICO</name>
<evidence type="ECO:0000259" key="6">
    <source>
        <dbReference type="Pfam" id="PF13476"/>
    </source>
</evidence>
<dbReference type="Gene3D" id="3.40.50.300">
    <property type="entry name" value="P-loop containing nucleotide triphosphate hydrolases"/>
    <property type="match status" value="2"/>
</dbReference>
<feature type="domain" description="Rad50/SbcC-type AAA" evidence="6">
    <location>
        <begin position="6"/>
        <end position="180"/>
    </location>
</feature>
<keyword evidence="7" id="KW-0540">Nuclease</keyword>
<keyword evidence="4" id="KW-0175">Coiled coil</keyword>
<evidence type="ECO:0000256" key="1">
    <source>
        <dbReference type="ARBA" id="ARBA00006930"/>
    </source>
</evidence>
<feature type="compositionally biased region" description="Polar residues" evidence="5">
    <location>
        <begin position="1012"/>
        <end position="1022"/>
    </location>
</feature>
<dbReference type="GO" id="GO:0016887">
    <property type="term" value="F:ATP hydrolysis activity"/>
    <property type="evidence" value="ECO:0007669"/>
    <property type="project" value="InterPro"/>
</dbReference>
<evidence type="ECO:0000256" key="4">
    <source>
        <dbReference type="SAM" id="Coils"/>
    </source>
</evidence>
<dbReference type="PANTHER" id="PTHR32114">
    <property type="entry name" value="ABC TRANSPORTER ABCH.3"/>
    <property type="match status" value="1"/>
</dbReference>
<comment type="subunit">
    <text evidence="2">Heterodimer of SbcC and SbcD.</text>
</comment>
<proteinExistence type="inferred from homology"/>
<reference evidence="8" key="1">
    <citation type="submission" date="2016-10" db="EMBL/GenBank/DDBJ databases">
        <authorList>
            <person name="Varghese N."/>
            <person name="Submissions S."/>
        </authorList>
    </citation>
    <scope>NUCLEOTIDE SEQUENCE [LARGE SCALE GENOMIC DNA]</scope>
    <source>
        <strain evidence="8">DSM 22329</strain>
    </source>
</reference>
<gene>
    <name evidence="7" type="ORF">SAMN04489867_0982</name>
</gene>
<feature type="coiled-coil region" evidence="4">
    <location>
        <begin position="388"/>
        <end position="415"/>
    </location>
</feature>
<accession>A0A1H0NM77</accession>
<evidence type="ECO:0000256" key="5">
    <source>
        <dbReference type="SAM" id="MobiDB-lite"/>
    </source>
</evidence>
<dbReference type="Pfam" id="PF13558">
    <property type="entry name" value="SbcC_Walker_B"/>
    <property type="match status" value="1"/>
</dbReference>
<organism evidence="7 8">
    <name type="scientific">Pedococcus dokdonensis</name>
    <dbReference type="NCBI Taxonomy" id="443156"/>
    <lineage>
        <taxon>Bacteria</taxon>
        <taxon>Bacillati</taxon>
        <taxon>Actinomycetota</taxon>
        <taxon>Actinomycetes</taxon>
        <taxon>Micrococcales</taxon>
        <taxon>Intrasporangiaceae</taxon>
        <taxon>Pedococcus</taxon>
    </lineage>
</organism>